<evidence type="ECO:0000313" key="1">
    <source>
        <dbReference type="EMBL" id="ORD97816.1"/>
    </source>
</evidence>
<dbReference type="VEuPathDB" id="MicrosporidiaDB:HERIO_350"/>
<protein>
    <submittedName>
        <fullName evidence="1">Uncharacterized protein</fullName>
    </submittedName>
</protein>
<dbReference type="VEuPathDB" id="MicrosporidiaDB:A0H76_1878"/>
<name>A0A1X0QDF8_9MICR</name>
<gene>
    <name evidence="1" type="ORF">HERIO_350</name>
</gene>
<accession>A0A1X0QDF8</accession>
<dbReference type="AlphaFoldDB" id="A0A1X0QDF8"/>
<organism evidence="1 2">
    <name type="scientific">Hepatospora eriocheir</name>
    <dbReference type="NCBI Taxonomy" id="1081669"/>
    <lineage>
        <taxon>Eukaryota</taxon>
        <taxon>Fungi</taxon>
        <taxon>Fungi incertae sedis</taxon>
        <taxon>Microsporidia</taxon>
        <taxon>Hepatosporidae</taxon>
        <taxon>Hepatospora</taxon>
    </lineage>
</organism>
<dbReference type="VEuPathDB" id="MicrosporidiaDB:A0H76_1879"/>
<keyword evidence="2" id="KW-1185">Reference proteome</keyword>
<sequence length="266" mass="31098">MFQDDLKANKSKTFMIVEKETKTGKFEIVSREDENYEFIHLVLKSDIKMPKLNSLSSVYIYDDQGHKKLYRPILQQKSRKKIEIIVNKNSEDYLDKYICKQDEKEKLTVEYFIKEVVTDCSNFKTVLCVSEKDGITSSMQIAISNVVKSTNECYFTLLNMHKYKKDIMFENFIKGLTETGSLHNINFVTHNEKGEVVNELDHYKLFDLTEGKRFDHHFVCGSDELVEFFFGVKDPMNKEKTLSGILGNMGYMNDSVTILQYERKSQ</sequence>
<dbReference type="EMBL" id="LVKB01000009">
    <property type="protein sequence ID" value="ORD97816.1"/>
    <property type="molecule type" value="Genomic_DNA"/>
</dbReference>
<evidence type="ECO:0000313" key="2">
    <source>
        <dbReference type="Proteomes" id="UP000192356"/>
    </source>
</evidence>
<comment type="caution">
    <text evidence="1">The sequence shown here is derived from an EMBL/GenBank/DDBJ whole genome shotgun (WGS) entry which is preliminary data.</text>
</comment>
<dbReference type="Proteomes" id="UP000192356">
    <property type="component" value="Unassembled WGS sequence"/>
</dbReference>
<reference evidence="1 2" key="1">
    <citation type="journal article" date="2017" name="Environ. Microbiol.">
        <title>Decay of the glycolytic pathway and adaptation to intranuclear parasitism within Enterocytozoonidae microsporidia.</title>
        <authorList>
            <person name="Wiredu Boakye D."/>
            <person name="Jaroenlak P."/>
            <person name="Prachumwat A."/>
            <person name="Williams T.A."/>
            <person name="Bateman K.S."/>
            <person name="Itsathitphaisarn O."/>
            <person name="Sritunyalucksana K."/>
            <person name="Paszkiewicz K.H."/>
            <person name="Moore K.A."/>
            <person name="Stentiford G.D."/>
            <person name="Williams B.A."/>
        </authorList>
    </citation>
    <scope>NUCLEOTIDE SEQUENCE [LARGE SCALE GENOMIC DNA]</scope>
    <source>
        <strain evidence="1 2">GB1</strain>
    </source>
</reference>
<proteinExistence type="predicted"/>